<evidence type="ECO:0000259" key="4">
    <source>
        <dbReference type="Pfam" id="PF03328"/>
    </source>
</evidence>
<dbReference type="GO" id="GO:0016832">
    <property type="term" value="F:aldehyde-lyase activity"/>
    <property type="evidence" value="ECO:0007669"/>
    <property type="project" value="TreeGrafter"/>
</dbReference>
<organism evidence="5 6">
    <name type="scientific">Cobetia amphilecti</name>
    <dbReference type="NCBI Taxonomy" id="1055104"/>
    <lineage>
        <taxon>Bacteria</taxon>
        <taxon>Pseudomonadati</taxon>
        <taxon>Pseudomonadota</taxon>
        <taxon>Gammaproteobacteria</taxon>
        <taxon>Oceanospirillales</taxon>
        <taxon>Halomonadaceae</taxon>
        <taxon>Cobetia</taxon>
    </lineage>
</organism>
<keyword evidence="2" id="KW-0479">Metal-binding</keyword>
<comment type="similarity">
    <text evidence="1">Belongs to the HpcH/HpaI aldolase family.</text>
</comment>
<dbReference type="Proteomes" id="UP001170481">
    <property type="component" value="Unassembled WGS sequence"/>
</dbReference>
<dbReference type="EMBL" id="JAUORK010000004">
    <property type="protein sequence ID" value="MDO6671409.1"/>
    <property type="molecule type" value="Genomic_DNA"/>
</dbReference>
<dbReference type="GO" id="GO:0046872">
    <property type="term" value="F:metal ion binding"/>
    <property type="evidence" value="ECO:0007669"/>
    <property type="project" value="UniProtKB-KW"/>
</dbReference>
<dbReference type="AlphaFoldDB" id="A0AAP4WXR6"/>
<dbReference type="SUPFAM" id="SSF51621">
    <property type="entry name" value="Phosphoenolpyruvate/pyruvate domain"/>
    <property type="match status" value="1"/>
</dbReference>
<name>A0AAP4WXR6_9GAMM</name>
<feature type="domain" description="HpcH/HpaI aldolase/citrate lyase" evidence="4">
    <location>
        <begin position="26"/>
        <end position="240"/>
    </location>
</feature>
<dbReference type="Pfam" id="PF03328">
    <property type="entry name" value="HpcH_HpaI"/>
    <property type="match status" value="1"/>
</dbReference>
<dbReference type="InterPro" id="IPR040442">
    <property type="entry name" value="Pyrv_kinase-like_dom_sf"/>
</dbReference>
<dbReference type="InterPro" id="IPR015813">
    <property type="entry name" value="Pyrv/PenolPyrv_kinase-like_dom"/>
</dbReference>
<dbReference type="RefSeq" id="WP_303567766.1">
    <property type="nucleotide sequence ID" value="NZ_JAUORK010000004.1"/>
</dbReference>
<dbReference type="GO" id="GO:0005737">
    <property type="term" value="C:cytoplasm"/>
    <property type="evidence" value="ECO:0007669"/>
    <property type="project" value="TreeGrafter"/>
</dbReference>
<gene>
    <name evidence="5" type="ORF">Q4535_04680</name>
</gene>
<sequence>MRLNRLKQRIAQKEGVVNGWLSMPCAFSAEIMAHQGWDSLTIDMQHGVIDYSDLLPMLTAISTTDTVPLVRVPSLEPGLIMKVLDAGAYGVIAPLINTADDARALVAACRYPPLGMRSFGPHRAMLYGGADYAKHANDEMLVLGMIETREGVANLEEILAVEGLDGIYIGPADLALSHGHTPGFDHGDGPMDILIDEIVARARQHGSVIGIHNGSAAHARRMLARGCDLVTVGADTRLLMTGAQAVLKDMERSANHCEGY</sequence>
<dbReference type="Gene3D" id="3.20.20.60">
    <property type="entry name" value="Phosphoenolpyruvate-binding domains"/>
    <property type="match status" value="1"/>
</dbReference>
<keyword evidence="3 5" id="KW-0456">Lyase</keyword>
<dbReference type="PANTHER" id="PTHR30502:SF0">
    <property type="entry name" value="PHOSPHOENOLPYRUVATE CARBOXYLASE FAMILY PROTEIN"/>
    <property type="match status" value="1"/>
</dbReference>
<accession>A0AAP4WXR6</accession>
<dbReference type="InterPro" id="IPR050251">
    <property type="entry name" value="HpcH-HpaI_aldolase"/>
</dbReference>
<comment type="caution">
    <text evidence="5">The sequence shown here is derived from an EMBL/GenBank/DDBJ whole genome shotgun (WGS) entry which is preliminary data.</text>
</comment>
<reference evidence="5" key="1">
    <citation type="submission" date="2023-07" db="EMBL/GenBank/DDBJ databases">
        <title>Genome content predicts the carbon catabolic preferences of heterotrophic bacteria.</title>
        <authorList>
            <person name="Gralka M."/>
        </authorList>
    </citation>
    <scope>NUCLEOTIDE SEQUENCE</scope>
    <source>
        <strain evidence="5">C2R13</strain>
    </source>
</reference>
<evidence type="ECO:0000256" key="1">
    <source>
        <dbReference type="ARBA" id="ARBA00005568"/>
    </source>
</evidence>
<evidence type="ECO:0000256" key="2">
    <source>
        <dbReference type="ARBA" id="ARBA00022723"/>
    </source>
</evidence>
<evidence type="ECO:0000313" key="5">
    <source>
        <dbReference type="EMBL" id="MDO6671409.1"/>
    </source>
</evidence>
<protein>
    <submittedName>
        <fullName evidence="5">Aldolase/citrate lyase family protein</fullName>
    </submittedName>
</protein>
<evidence type="ECO:0000256" key="3">
    <source>
        <dbReference type="ARBA" id="ARBA00023239"/>
    </source>
</evidence>
<proteinExistence type="inferred from homology"/>
<dbReference type="PANTHER" id="PTHR30502">
    <property type="entry name" value="2-KETO-3-DEOXY-L-RHAMNONATE ALDOLASE"/>
    <property type="match status" value="1"/>
</dbReference>
<evidence type="ECO:0000313" key="6">
    <source>
        <dbReference type="Proteomes" id="UP001170481"/>
    </source>
</evidence>
<dbReference type="InterPro" id="IPR005000">
    <property type="entry name" value="Aldolase/citrate-lyase_domain"/>
</dbReference>